<comment type="caution">
    <text evidence="3">The sequence shown here is derived from an EMBL/GenBank/DDBJ whole genome shotgun (WGS) entry which is preliminary data.</text>
</comment>
<evidence type="ECO:0000313" key="4">
    <source>
        <dbReference type="Proteomes" id="UP000230066"/>
    </source>
</evidence>
<proteinExistence type="predicted"/>
<reference evidence="3" key="1">
    <citation type="submission" date="2019-03" db="EMBL/GenBank/DDBJ databases">
        <title>Improved annotation for the trematode Fasciola hepatica.</title>
        <authorList>
            <person name="Choi Y.-J."/>
            <person name="Martin J."/>
            <person name="Mitreva M."/>
        </authorList>
    </citation>
    <scope>NUCLEOTIDE SEQUENCE [LARGE SCALE GENOMIC DNA]</scope>
</reference>
<sequence>MKSPLEASMQKHSMEASGDLLLKQDRIARFAPEKQFSTFHHREPKLKRLDAAHLHQVFRQAIYVILIISAVASLVLLLVGVLLNRRSCLTAGCILGLACFGAMLHGCLRHRSLPSTPTPLVLSAAYVCPVGSIPIGANPETSAAATAMATATLLPKSIHPNSSLMASSLEAAMLAQLRRDVSIAFPAGVSWASTHSVARPSLFQSTNEEQQLSAHGYSRQLSDSVAYTRSSGTSGANSGSSVPELQTHLSCPARTGDYAVKSHIYENWSPNPGVYSSERGEKQLPGADRLTSTAKADNDRKSTSENPDSQTTNPPTPKPGTSAFYKPPMFPVWENRAVRTGSSTNRPISEDSTCTGSASTKRPVSGVANGPSQVRVISPEKSQFIRTPRSVMQRSHQDSGLDSAVSTGLLRLLSDSAGSNYGDMHQPRRHNREREGLFGPRIWRGWRSWVD</sequence>
<organism evidence="3 4">
    <name type="scientific">Fasciola hepatica</name>
    <name type="common">Liver fluke</name>
    <dbReference type="NCBI Taxonomy" id="6192"/>
    <lineage>
        <taxon>Eukaryota</taxon>
        <taxon>Metazoa</taxon>
        <taxon>Spiralia</taxon>
        <taxon>Lophotrochozoa</taxon>
        <taxon>Platyhelminthes</taxon>
        <taxon>Trematoda</taxon>
        <taxon>Digenea</taxon>
        <taxon>Plagiorchiida</taxon>
        <taxon>Echinostomata</taxon>
        <taxon>Echinostomatoidea</taxon>
        <taxon>Fasciolidae</taxon>
        <taxon>Fasciola</taxon>
    </lineage>
</organism>
<feature type="compositionally biased region" description="Polar residues" evidence="1">
    <location>
        <begin position="304"/>
        <end position="313"/>
    </location>
</feature>
<feature type="transmembrane region" description="Helical" evidence="2">
    <location>
        <begin position="89"/>
        <end position="108"/>
    </location>
</feature>
<evidence type="ECO:0000256" key="2">
    <source>
        <dbReference type="SAM" id="Phobius"/>
    </source>
</evidence>
<dbReference type="AlphaFoldDB" id="A0A4E0S3Y8"/>
<feature type="region of interest" description="Disordered" evidence="1">
    <location>
        <begin position="340"/>
        <end position="372"/>
    </location>
</feature>
<protein>
    <submittedName>
        <fullName evidence="3">Uncharacterized protein</fullName>
    </submittedName>
</protein>
<gene>
    <name evidence="3" type="ORF">D915_000906</name>
</gene>
<keyword evidence="2" id="KW-0472">Membrane</keyword>
<keyword evidence="4" id="KW-1185">Reference proteome</keyword>
<feature type="region of interest" description="Disordered" evidence="1">
    <location>
        <begin position="269"/>
        <end position="328"/>
    </location>
</feature>
<keyword evidence="2" id="KW-1133">Transmembrane helix</keyword>
<evidence type="ECO:0000313" key="3">
    <source>
        <dbReference type="EMBL" id="THD28340.1"/>
    </source>
</evidence>
<dbReference type="EMBL" id="JXXN02000177">
    <property type="protein sequence ID" value="THD28340.1"/>
    <property type="molecule type" value="Genomic_DNA"/>
</dbReference>
<feature type="region of interest" description="Disordered" evidence="1">
    <location>
        <begin position="226"/>
        <end position="245"/>
    </location>
</feature>
<keyword evidence="2" id="KW-0812">Transmembrane</keyword>
<dbReference type="Proteomes" id="UP000230066">
    <property type="component" value="Unassembled WGS sequence"/>
</dbReference>
<accession>A0A4E0S3Y8</accession>
<feature type="compositionally biased region" description="Low complexity" evidence="1">
    <location>
        <begin position="230"/>
        <end position="241"/>
    </location>
</feature>
<evidence type="ECO:0000256" key="1">
    <source>
        <dbReference type="SAM" id="MobiDB-lite"/>
    </source>
</evidence>
<name>A0A4E0S3Y8_FASHE</name>
<feature type="transmembrane region" description="Helical" evidence="2">
    <location>
        <begin position="61"/>
        <end position="83"/>
    </location>
</feature>
<feature type="compositionally biased region" description="Polar residues" evidence="1">
    <location>
        <begin position="340"/>
        <end position="362"/>
    </location>
</feature>